<dbReference type="EMBL" id="AMZH03016686">
    <property type="protein sequence ID" value="RRT44110.1"/>
    <property type="molecule type" value="Genomic_DNA"/>
</dbReference>
<comment type="caution">
    <text evidence="2">The sequence shown here is derived from an EMBL/GenBank/DDBJ whole genome shotgun (WGS) entry which is preliminary data.</text>
</comment>
<reference evidence="2 3" key="1">
    <citation type="journal article" date="2014" name="Agronomy (Basel)">
        <title>A Draft Genome Sequence for Ensete ventricosum, the Drought-Tolerant Tree Against Hunger.</title>
        <authorList>
            <person name="Harrison J."/>
            <person name="Moore K.A."/>
            <person name="Paszkiewicz K."/>
            <person name="Jones T."/>
            <person name="Grant M."/>
            <person name="Ambacheew D."/>
            <person name="Muzemil S."/>
            <person name="Studholme D.J."/>
        </authorList>
    </citation>
    <scope>NUCLEOTIDE SEQUENCE [LARGE SCALE GENOMIC DNA]</scope>
</reference>
<evidence type="ECO:0000313" key="2">
    <source>
        <dbReference type="EMBL" id="RRT44110.1"/>
    </source>
</evidence>
<protein>
    <recommendedName>
        <fullName evidence="4">Secreted protein</fullName>
    </recommendedName>
</protein>
<feature type="chain" id="PRO_5019563654" description="Secreted protein" evidence="1">
    <location>
        <begin position="25"/>
        <end position="128"/>
    </location>
</feature>
<proteinExistence type="predicted"/>
<evidence type="ECO:0000256" key="1">
    <source>
        <dbReference type="SAM" id="SignalP"/>
    </source>
</evidence>
<evidence type="ECO:0008006" key="4">
    <source>
        <dbReference type="Google" id="ProtNLM"/>
    </source>
</evidence>
<accession>A0A426XXM1</accession>
<evidence type="ECO:0000313" key="3">
    <source>
        <dbReference type="Proteomes" id="UP000287651"/>
    </source>
</evidence>
<dbReference type="AlphaFoldDB" id="A0A426XXM1"/>
<sequence length="128" mass="14686">MTCIPWGKMLSAGLSFHIVSLVWTVCIGTPADQYANCLSSGGILDIAPYRTILFPPRYHSKQVNNGRFRSLSPDTERYQLGYNLIVARKREKKQGRRKRKRENLEWCGSLTARQWFDFFAAFFSEGCG</sequence>
<feature type="signal peptide" evidence="1">
    <location>
        <begin position="1"/>
        <end position="24"/>
    </location>
</feature>
<keyword evidence="1" id="KW-0732">Signal</keyword>
<name>A0A426XXM1_ENSVE</name>
<dbReference type="Proteomes" id="UP000287651">
    <property type="component" value="Unassembled WGS sequence"/>
</dbReference>
<organism evidence="2 3">
    <name type="scientific">Ensete ventricosum</name>
    <name type="common">Abyssinian banana</name>
    <name type="synonym">Musa ensete</name>
    <dbReference type="NCBI Taxonomy" id="4639"/>
    <lineage>
        <taxon>Eukaryota</taxon>
        <taxon>Viridiplantae</taxon>
        <taxon>Streptophyta</taxon>
        <taxon>Embryophyta</taxon>
        <taxon>Tracheophyta</taxon>
        <taxon>Spermatophyta</taxon>
        <taxon>Magnoliopsida</taxon>
        <taxon>Liliopsida</taxon>
        <taxon>Zingiberales</taxon>
        <taxon>Musaceae</taxon>
        <taxon>Ensete</taxon>
    </lineage>
</organism>
<gene>
    <name evidence="2" type="ORF">B296_00055944</name>
</gene>